<gene>
    <name evidence="1" type="ORF">JYZ213_LOCUS13987</name>
</gene>
<dbReference type="EMBL" id="CAJNOG010000114">
    <property type="protein sequence ID" value="CAF0963608.1"/>
    <property type="molecule type" value="Genomic_DNA"/>
</dbReference>
<accession>A0A814DYM5</accession>
<evidence type="ECO:0000313" key="2">
    <source>
        <dbReference type="Proteomes" id="UP000663845"/>
    </source>
</evidence>
<proteinExistence type="predicted"/>
<protein>
    <submittedName>
        <fullName evidence="1">Uncharacterized protein</fullName>
    </submittedName>
</protein>
<dbReference type="AlphaFoldDB" id="A0A814DYM5"/>
<reference evidence="1" key="1">
    <citation type="submission" date="2021-02" db="EMBL/GenBank/DDBJ databases">
        <authorList>
            <person name="Nowell W R."/>
        </authorList>
    </citation>
    <scope>NUCLEOTIDE SEQUENCE</scope>
</reference>
<organism evidence="1 2">
    <name type="scientific">Adineta steineri</name>
    <dbReference type="NCBI Taxonomy" id="433720"/>
    <lineage>
        <taxon>Eukaryota</taxon>
        <taxon>Metazoa</taxon>
        <taxon>Spiralia</taxon>
        <taxon>Gnathifera</taxon>
        <taxon>Rotifera</taxon>
        <taxon>Eurotatoria</taxon>
        <taxon>Bdelloidea</taxon>
        <taxon>Adinetida</taxon>
        <taxon>Adinetidae</taxon>
        <taxon>Adineta</taxon>
    </lineage>
</organism>
<comment type="caution">
    <text evidence="1">The sequence shown here is derived from an EMBL/GenBank/DDBJ whole genome shotgun (WGS) entry which is preliminary data.</text>
</comment>
<sequence>MAGQHQQYSPRYPSLLVTFKHKSEDRITPDTYSNPRTRRSKDNYYPLSFQSKSVYFNGNHRYQQPQHFIQRPQTPPRRQQQQQQQQQFYNKCDRIQHQYIQQQQQPIRPLMEIKDNSFPLHNDIDYDIDDDDNDKSCRTVPQKETKQQQRSQYRNRKAELDWDHAFDLDLINLYTTHIDTDSHSVTIELFVSFEINSLDTFETAIIRDAPRLNEIIN</sequence>
<name>A0A814DYM5_9BILA</name>
<dbReference type="Proteomes" id="UP000663845">
    <property type="component" value="Unassembled WGS sequence"/>
</dbReference>
<evidence type="ECO:0000313" key="1">
    <source>
        <dbReference type="EMBL" id="CAF0963608.1"/>
    </source>
</evidence>